<reference evidence="3 4" key="1">
    <citation type="submission" date="2023-03" db="EMBL/GenBank/DDBJ databases">
        <title>Genome insight into feeding habits of ladybird beetles.</title>
        <authorList>
            <person name="Li H.-S."/>
            <person name="Huang Y.-H."/>
            <person name="Pang H."/>
        </authorList>
    </citation>
    <scope>NUCLEOTIDE SEQUENCE [LARGE SCALE GENOMIC DNA]</scope>
    <source>
        <strain evidence="3">SYSU_2023b</strain>
        <tissue evidence="3">Whole body</tissue>
    </source>
</reference>
<comment type="caution">
    <text evidence="3">The sequence shown here is derived from an EMBL/GenBank/DDBJ whole genome shotgun (WGS) entry which is preliminary data.</text>
</comment>
<feature type="domain" description="DUF7802" evidence="2">
    <location>
        <begin position="21"/>
        <end position="405"/>
    </location>
</feature>
<dbReference type="PANTHER" id="PTHR35982:SF1">
    <property type="entry name" value="SPIROCYCLASE, AVEC FAMILY"/>
    <property type="match status" value="1"/>
</dbReference>
<evidence type="ECO:0000259" key="2">
    <source>
        <dbReference type="Pfam" id="PF25085"/>
    </source>
</evidence>
<feature type="transmembrane region" description="Helical" evidence="1">
    <location>
        <begin position="68"/>
        <end position="87"/>
    </location>
</feature>
<evidence type="ECO:0000313" key="4">
    <source>
        <dbReference type="Proteomes" id="UP001431783"/>
    </source>
</evidence>
<accession>A0AAW1V2X0</accession>
<dbReference type="Pfam" id="PF25085">
    <property type="entry name" value="DUF7802"/>
    <property type="match status" value="1"/>
</dbReference>
<keyword evidence="1" id="KW-0472">Membrane</keyword>
<organism evidence="3 4">
    <name type="scientific">Henosepilachna vigintioctopunctata</name>
    <dbReference type="NCBI Taxonomy" id="420089"/>
    <lineage>
        <taxon>Eukaryota</taxon>
        <taxon>Metazoa</taxon>
        <taxon>Ecdysozoa</taxon>
        <taxon>Arthropoda</taxon>
        <taxon>Hexapoda</taxon>
        <taxon>Insecta</taxon>
        <taxon>Pterygota</taxon>
        <taxon>Neoptera</taxon>
        <taxon>Endopterygota</taxon>
        <taxon>Coleoptera</taxon>
        <taxon>Polyphaga</taxon>
        <taxon>Cucujiformia</taxon>
        <taxon>Coccinelloidea</taxon>
        <taxon>Coccinellidae</taxon>
        <taxon>Epilachninae</taxon>
        <taxon>Epilachnini</taxon>
        <taxon>Henosepilachna</taxon>
    </lineage>
</organism>
<dbReference type="AlphaFoldDB" id="A0AAW1V2X0"/>
<sequence>MNQTELYVLGAEFKELKYDGVWDWFISTTDVHILWKNQPTYILSQIAFIFGGIATLIHALTKGGRLPYLWLGIFLHGLVIETFSYALPNVDNFWHSQTPIMFLGRRLPLHIMFLYPCFNYNASIGVAKMRLPKWAEPFAVGLCSVLIDIPYDVISVNFLHWTWHDTDPNIADRHYWVPWNSYYFHSTFACSFTFWFHYTRSKICESEGKWIADKSIFKELLCTIIASLLGTPGGVLLFLPIYHPLHDIWKIHGEVTYFIVLTIYLCIIWSADRKPKTDSLKDNVKHHVSWSTCLLIVYLIIHYSTFFCIAFFFDAQNEIAIGLKEPVGPCDEYIPIQTIFGVLEKRKWLCVTDYDEKYFDWHCLPGGRPPSDGSSWYTACGVELPNRVEYIVIAVLSWFLATIVFGNLHFLSAGDSVFTTQQNIVTKKKKKYL</sequence>
<feature type="transmembrane region" description="Helical" evidence="1">
    <location>
        <begin position="390"/>
        <end position="411"/>
    </location>
</feature>
<feature type="transmembrane region" description="Helical" evidence="1">
    <location>
        <begin position="182"/>
        <end position="199"/>
    </location>
</feature>
<feature type="transmembrane region" description="Helical" evidence="1">
    <location>
        <begin position="107"/>
        <end position="126"/>
    </location>
</feature>
<dbReference type="Proteomes" id="UP001431783">
    <property type="component" value="Unassembled WGS sequence"/>
</dbReference>
<evidence type="ECO:0000256" key="1">
    <source>
        <dbReference type="SAM" id="Phobius"/>
    </source>
</evidence>
<dbReference type="PANTHER" id="PTHR35982">
    <property type="entry name" value="AGAP005361-PA"/>
    <property type="match status" value="1"/>
</dbReference>
<feature type="transmembrane region" description="Helical" evidence="1">
    <location>
        <begin position="138"/>
        <end position="162"/>
    </location>
</feature>
<name>A0AAW1V2X0_9CUCU</name>
<gene>
    <name evidence="3" type="ORF">WA026_020595</name>
</gene>
<evidence type="ECO:0000313" key="3">
    <source>
        <dbReference type="EMBL" id="KAK9887148.1"/>
    </source>
</evidence>
<keyword evidence="4" id="KW-1185">Reference proteome</keyword>
<feature type="transmembrane region" description="Helical" evidence="1">
    <location>
        <begin position="41"/>
        <end position="61"/>
    </location>
</feature>
<feature type="transmembrane region" description="Helical" evidence="1">
    <location>
        <begin position="220"/>
        <end position="243"/>
    </location>
</feature>
<feature type="transmembrane region" description="Helical" evidence="1">
    <location>
        <begin position="255"/>
        <end position="271"/>
    </location>
</feature>
<feature type="transmembrane region" description="Helical" evidence="1">
    <location>
        <begin position="292"/>
        <end position="313"/>
    </location>
</feature>
<keyword evidence="1" id="KW-0812">Transmembrane</keyword>
<dbReference type="InterPro" id="IPR056704">
    <property type="entry name" value="DUF7802"/>
</dbReference>
<keyword evidence="1" id="KW-1133">Transmembrane helix</keyword>
<proteinExistence type="predicted"/>
<protein>
    <recommendedName>
        <fullName evidence="2">DUF7802 domain-containing protein</fullName>
    </recommendedName>
</protein>
<dbReference type="EMBL" id="JARQZJ010000105">
    <property type="protein sequence ID" value="KAK9887148.1"/>
    <property type="molecule type" value="Genomic_DNA"/>
</dbReference>